<gene>
    <name evidence="4" type="ORF">V1264_010051</name>
</gene>
<protein>
    <recommendedName>
        <fullName evidence="3">ShKT domain-containing protein</fullName>
    </recommendedName>
</protein>
<proteinExistence type="predicted"/>
<feature type="disulfide bond" evidence="1">
    <location>
        <begin position="353"/>
        <end position="387"/>
    </location>
</feature>
<dbReference type="InterPro" id="IPR003582">
    <property type="entry name" value="ShKT_dom"/>
</dbReference>
<comment type="caution">
    <text evidence="1">Lacks conserved residue(s) required for the propagation of feature annotation.</text>
</comment>
<dbReference type="PROSITE" id="PS51670">
    <property type="entry name" value="SHKT"/>
    <property type="match status" value="2"/>
</dbReference>
<evidence type="ECO:0000256" key="2">
    <source>
        <dbReference type="SAM" id="SignalP"/>
    </source>
</evidence>
<keyword evidence="1" id="KW-1015">Disulfide bond</keyword>
<evidence type="ECO:0000313" key="4">
    <source>
        <dbReference type="EMBL" id="KAK7090225.1"/>
    </source>
</evidence>
<feature type="signal peptide" evidence="2">
    <location>
        <begin position="1"/>
        <end position="16"/>
    </location>
</feature>
<comment type="caution">
    <text evidence="4">The sequence shown here is derived from an EMBL/GenBank/DDBJ whole genome shotgun (WGS) entry which is preliminary data.</text>
</comment>
<dbReference type="Proteomes" id="UP001374579">
    <property type="component" value="Unassembled WGS sequence"/>
</dbReference>
<dbReference type="InterPro" id="IPR024079">
    <property type="entry name" value="MetalloPept_cat_dom_sf"/>
</dbReference>
<name>A0AAN9ANM7_9CAEN</name>
<reference evidence="4 5" key="1">
    <citation type="submission" date="2024-02" db="EMBL/GenBank/DDBJ databases">
        <title>Chromosome-scale genome assembly of the rough periwinkle Littorina saxatilis.</title>
        <authorList>
            <person name="De Jode A."/>
            <person name="Faria R."/>
            <person name="Formenti G."/>
            <person name="Sims Y."/>
            <person name="Smith T.P."/>
            <person name="Tracey A."/>
            <person name="Wood J.M.D."/>
            <person name="Zagrodzka Z.B."/>
            <person name="Johannesson K."/>
            <person name="Butlin R.K."/>
            <person name="Leder E.H."/>
        </authorList>
    </citation>
    <scope>NUCLEOTIDE SEQUENCE [LARGE SCALE GENOMIC DNA]</scope>
    <source>
        <strain evidence="4">Snail1</strain>
        <tissue evidence="4">Muscle</tissue>
    </source>
</reference>
<dbReference type="AlphaFoldDB" id="A0AAN9ANM7"/>
<dbReference type="Pfam" id="PF01549">
    <property type="entry name" value="ShK"/>
    <property type="match status" value="2"/>
</dbReference>
<sequence length="389" mass="43244">MLWFLSLLLVLLGCLGNDMRVNGAQSYRKGKATETHSCHYVRQVSDSMRSPEEMRPDGLNSTFYKKYTEAYGIPILGSNKVSDDALKRACYTVRYLFAGHSGVRNTFYKLGGRFAIMAETEVTLDVPEHSKMGSIWNTRARGLGGTLPTPLTTGAEENLLCTKTDRYPKEDIFLHEAAHAVDLIAARVAIPTFVKAKEDAFKNAKAKGLWDNTYAMTNSVEYFAEGVQSYFNVNNEGPAGGDAIHNNIDTRAELKTYDPLLYKLIEEIFPCDNAYLKRCDSTRAKEQAQTLKMSCNTADKDIPDNLNNPSCPDSRPIDCLVWMIGGECQRNPGYMNSNCKASCNACPKPPADCVDSSTWCEAWAESGECKNNPGYMLSNCKWSCAQCYV</sequence>
<feature type="chain" id="PRO_5043033841" description="ShKT domain-containing protein" evidence="2">
    <location>
        <begin position="17"/>
        <end position="389"/>
    </location>
</feature>
<accession>A0AAN9ANM7</accession>
<organism evidence="4 5">
    <name type="scientific">Littorina saxatilis</name>
    <dbReference type="NCBI Taxonomy" id="31220"/>
    <lineage>
        <taxon>Eukaryota</taxon>
        <taxon>Metazoa</taxon>
        <taxon>Spiralia</taxon>
        <taxon>Lophotrochozoa</taxon>
        <taxon>Mollusca</taxon>
        <taxon>Gastropoda</taxon>
        <taxon>Caenogastropoda</taxon>
        <taxon>Littorinimorpha</taxon>
        <taxon>Littorinoidea</taxon>
        <taxon>Littorinidae</taxon>
        <taxon>Littorina</taxon>
    </lineage>
</organism>
<evidence type="ECO:0000256" key="1">
    <source>
        <dbReference type="PROSITE-ProRule" id="PRU01005"/>
    </source>
</evidence>
<feature type="domain" description="ShKT" evidence="3">
    <location>
        <begin position="353"/>
        <end position="387"/>
    </location>
</feature>
<dbReference type="SMART" id="SM00254">
    <property type="entry name" value="ShKT"/>
    <property type="match status" value="2"/>
</dbReference>
<dbReference type="EMBL" id="JBAMIC010000024">
    <property type="protein sequence ID" value="KAK7090225.1"/>
    <property type="molecule type" value="Genomic_DNA"/>
</dbReference>
<evidence type="ECO:0000313" key="5">
    <source>
        <dbReference type="Proteomes" id="UP001374579"/>
    </source>
</evidence>
<evidence type="ECO:0000259" key="3">
    <source>
        <dbReference type="PROSITE" id="PS51670"/>
    </source>
</evidence>
<keyword evidence="2" id="KW-0732">Signal</keyword>
<keyword evidence="5" id="KW-1185">Reference proteome</keyword>
<dbReference type="Gene3D" id="3.40.390.10">
    <property type="entry name" value="Collagenase (Catalytic Domain)"/>
    <property type="match status" value="1"/>
</dbReference>
<dbReference type="SUPFAM" id="SSF55486">
    <property type="entry name" value="Metalloproteases ('zincins'), catalytic domain"/>
    <property type="match status" value="1"/>
</dbReference>
<dbReference type="GO" id="GO:0008237">
    <property type="term" value="F:metallopeptidase activity"/>
    <property type="evidence" value="ECO:0007669"/>
    <property type="project" value="InterPro"/>
</dbReference>
<feature type="domain" description="ShKT" evidence="3">
    <location>
        <begin position="311"/>
        <end position="346"/>
    </location>
</feature>